<name>A0A9P4IC43_9PEZI</name>
<accession>A0A9P4IC43</accession>
<feature type="non-terminal residue" evidence="14">
    <location>
        <position position="383"/>
    </location>
</feature>
<evidence type="ECO:0000256" key="3">
    <source>
        <dbReference type="ARBA" id="ARBA00022527"/>
    </source>
</evidence>
<evidence type="ECO:0000256" key="1">
    <source>
        <dbReference type="ARBA" id="ARBA00008874"/>
    </source>
</evidence>
<comment type="catalytic activity">
    <reaction evidence="9">
        <text>L-seryl-[protein] + ATP = O-phospho-L-seryl-[protein] + ADP + H(+)</text>
        <dbReference type="Rhea" id="RHEA:17989"/>
        <dbReference type="Rhea" id="RHEA-COMP:9863"/>
        <dbReference type="Rhea" id="RHEA-COMP:11604"/>
        <dbReference type="ChEBI" id="CHEBI:15378"/>
        <dbReference type="ChEBI" id="CHEBI:29999"/>
        <dbReference type="ChEBI" id="CHEBI:30616"/>
        <dbReference type="ChEBI" id="CHEBI:83421"/>
        <dbReference type="ChEBI" id="CHEBI:456216"/>
        <dbReference type="EC" id="2.7.11.1"/>
    </reaction>
</comment>
<gene>
    <name evidence="14" type="ORF">NA57DRAFT_42481</name>
</gene>
<dbReference type="Proteomes" id="UP000799772">
    <property type="component" value="Unassembled WGS sequence"/>
</dbReference>
<keyword evidence="6 14" id="KW-0418">Kinase</keyword>
<keyword evidence="15" id="KW-1185">Reference proteome</keyword>
<keyword evidence="4" id="KW-0808">Transferase</keyword>
<dbReference type="EC" id="2.7.11.1" evidence="2"/>
<keyword evidence="3 11" id="KW-0723">Serine/threonine-protein kinase</keyword>
<evidence type="ECO:0000256" key="9">
    <source>
        <dbReference type="ARBA" id="ARBA00048679"/>
    </source>
</evidence>
<keyword evidence="7 10" id="KW-0067">ATP-binding</keyword>
<evidence type="ECO:0000256" key="6">
    <source>
        <dbReference type="ARBA" id="ARBA00022777"/>
    </source>
</evidence>
<dbReference type="OrthoDB" id="248923at2759"/>
<evidence type="ECO:0000313" key="14">
    <source>
        <dbReference type="EMBL" id="KAF2096653.1"/>
    </source>
</evidence>
<feature type="region of interest" description="Disordered" evidence="12">
    <location>
        <begin position="1"/>
        <end position="29"/>
    </location>
</feature>
<dbReference type="PANTHER" id="PTHR48012:SF10">
    <property type="entry name" value="FI20177P1"/>
    <property type="match status" value="1"/>
</dbReference>
<dbReference type="AlphaFoldDB" id="A0A9P4IC43"/>
<dbReference type="GO" id="GO:0005524">
    <property type="term" value="F:ATP binding"/>
    <property type="evidence" value="ECO:0007669"/>
    <property type="project" value="UniProtKB-UniRule"/>
</dbReference>
<dbReference type="SUPFAM" id="SSF56112">
    <property type="entry name" value="Protein kinase-like (PK-like)"/>
    <property type="match status" value="1"/>
</dbReference>
<dbReference type="Gene3D" id="1.10.510.10">
    <property type="entry name" value="Transferase(Phosphotransferase) domain 1"/>
    <property type="match status" value="1"/>
</dbReference>
<comment type="similarity">
    <text evidence="1">Belongs to the protein kinase superfamily. STE Ser/Thr protein kinase family. STE20 subfamily.</text>
</comment>
<dbReference type="PANTHER" id="PTHR48012">
    <property type="entry name" value="STERILE20-LIKE KINASE, ISOFORM B-RELATED"/>
    <property type="match status" value="1"/>
</dbReference>
<dbReference type="InterPro" id="IPR008271">
    <property type="entry name" value="Ser/Thr_kinase_AS"/>
</dbReference>
<dbReference type="PROSITE" id="PS00108">
    <property type="entry name" value="PROTEIN_KINASE_ST"/>
    <property type="match status" value="1"/>
</dbReference>
<dbReference type="SMART" id="SM00220">
    <property type="entry name" value="S_TKc"/>
    <property type="match status" value="1"/>
</dbReference>
<evidence type="ECO:0000256" key="11">
    <source>
        <dbReference type="RuleBase" id="RU000304"/>
    </source>
</evidence>
<organism evidence="14 15">
    <name type="scientific">Rhizodiscina lignyota</name>
    <dbReference type="NCBI Taxonomy" id="1504668"/>
    <lineage>
        <taxon>Eukaryota</taxon>
        <taxon>Fungi</taxon>
        <taxon>Dikarya</taxon>
        <taxon>Ascomycota</taxon>
        <taxon>Pezizomycotina</taxon>
        <taxon>Dothideomycetes</taxon>
        <taxon>Pleosporomycetidae</taxon>
        <taxon>Aulographales</taxon>
        <taxon>Rhizodiscinaceae</taxon>
        <taxon>Rhizodiscina</taxon>
    </lineage>
</organism>
<feature type="domain" description="Protein kinase" evidence="13">
    <location>
        <begin position="44"/>
        <end position="318"/>
    </location>
</feature>
<evidence type="ECO:0000256" key="5">
    <source>
        <dbReference type="ARBA" id="ARBA00022741"/>
    </source>
</evidence>
<dbReference type="GO" id="GO:0005737">
    <property type="term" value="C:cytoplasm"/>
    <property type="evidence" value="ECO:0007669"/>
    <property type="project" value="TreeGrafter"/>
</dbReference>
<evidence type="ECO:0000256" key="2">
    <source>
        <dbReference type="ARBA" id="ARBA00012513"/>
    </source>
</evidence>
<dbReference type="Gene3D" id="3.30.200.20">
    <property type="entry name" value="Phosphorylase Kinase, domain 1"/>
    <property type="match status" value="1"/>
</dbReference>
<dbReference type="InterPro" id="IPR011009">
    <property type="entry name" value="Kinase-like_dom_sf"/>
</dbReference>
<comment type="catalytic activity">
    <reaction evidence="8">
        <text>L-threonyl-[protein] + ATP = O-phospho-L-threonyl-[protein] + ADP + H(+)</text>
        <dbReference type="Rhea" id="RHEA:46608"/>
        <dbReference type="Rhea" id="RHEA-COMP:11060"/>
        <dbReference type="Rhea" id="RHEA-COMP:11605"/>
        <dbReference type="ChEBI" id="CHEBI:15378"/>
        <dbReference type="ChEBI" id="CHEBI:30013"/>
        <dbReference type="ChEBI" id="CHEBI:30616"/>
        <dbReference type="ChEBI" id="CHEBI:61977"/>
        <dbReference type="ChEBI" id="CHEBI:456216"/>
        <dbReference type="EC" id="2.7.11.1"/>
    </reaction>
</comment>
<evidence type="ECO:0000256" key="4">
    <source>
        <dbReference type="ARBA" id="ARBA00022679"/>
    </source>
</evidence>
<dbReference type="PROSITE" id="PS50011">
    <property type="entry name" value="PROTEIN_KINASE_DOM"/>
    <property type="match status" value="1"/>
</dbReference>
<sequence length="383" mass="43304">MDSNLLAPLSSSSGPKLRQRQDAQTMQQAVLDRANRTGEEPPPYEFLELIGKGTYGRVYKSLANTNEGIVAIKIIEVDEPDYEATFEARNDTIENFTKEINALQRLKDSNAKNVTMIYDAFTFHSQLWLVSEYCQGGSVNTLMKACPDKKLEESFIIPIARELAIALKYIHEADIVHRDIKCANILIMEDGNLRLADFGVAGIFESNVSKRKTIIGTPHWMPLELVEELGNESPDISYGTEVDIWAFGCAVYEMAAGHAPNARVKLPNLANALRQTAPRLDDQKGPYSDKLREFVEFCLQLDPQARPTARGILESPFVAGSAKRYPTESLQQLVERFYAWETRGGERQSLFWDMGAKLPTNLEDDDEEQEDWYFSTTLEFEQQ</sequence>
<feature type="compositionally biased region" description="Polar residues" evidence="12">
    <location>
        <begin position="1"/>
        <end position="14"/>
    </location>
</feature>
<evidence type="ECO:0000256" key="8">
    <source>
        <dbReference type="ARBA" id="ARBA00047899"/>
    </source>
</evidence>
<dbReference type="Pfam" id="PF00069">
    <property type="entry name" value="Pkinase"/>
    <property type="match status" value="1"/>
</dbReference>
<dbReference type="InterPro" id="IPR017441">
    <property type="entry name" value="Protein_kinase_ATP_BS"/>
</dbReference>
<evidence type="ECO:0000256" key="12">
    <source>
        <dbReference type="SAM" id="MobiDB-lite"/>
    </source>
</evidence>
<keyword evidence="5 10" id="KW-0547">Nucleotide-binding</keyword>
<evidence type="ECO:0000256" key="10">
    <source>
        <dbReference type="PROSITE-ProRule" id="PRU10141"/>
    </source>
</evidence>
<feature type="binding site" evidence="10">
    <location>
        <position position="73"/>
    </location>
    <ligand>
        <name>ATP</name>
        <dbReference type="ChEBI" id="CHEBI:30616"/>
    </ligand>
</feature>
<protein>
    <recommendedName>
        <fullName evidence="2">non-specific serine/threonine protein kinase</fullName>
        <ecNumber evidence="2">2.7.11.1</ecNumber>
    </recommendedName>
</protein>
<dbReference type="PROSITE" id="PS00107">
    <property type="entry name" value="PROTEIN_KINASE_ATP"/>
    <property type="match status" value="1"/>
</dbReference>
<reference evidence="14" key="1">
    <citation type="journal article" date="2020" name="Stud. Mycol.">
        <title>101 Dothideomycetes genomes: a test case for predicting lifestyles and emergence of pathogens.</title>
        <authorList>
            <person name="Haridas S."/>
            <person name="Albert R."/>
            <person name="Binder M."/>
            <person name="Bloem J."/>
            <person name="Labutti K."/>
            <person name="Salamov A."/>
            <person name="Andreopoulos B."/>
            <person name="Baker S."/>
            <person name="Barry K."/>
            <person name="Bills G."/>
            <person name="Bluhm B."/>
            <person name="Cannon C."/>
            <person name="Castanera R."/>
            <person name="Culley D."/>
            <person name="Daum C."/>
            <person name="Ezra D."/>
            <person name="Gonzalez J."/>
            <person name="Henrissat B."/>
            <person name="Kuo A."/>
            <person name="Liang C."/>
            <person name="Lipzen A."/>
            <person name="Lutzoni F."/>
            <person name="Magnuson J."/>
            <person name="Mondo S."/>
            <person name="Nolan M."/>
            <person name="Ohm R."/>
            <person name="Pangilinan J."/>
            <person name="Park H.-J."/>
            <person name="Ramirez L."/>
            <person name="Alfaro M."/>
            <person name="Sun H."/>
            <person name="Tritt A."/>
            <person name="Yoshinaga Y."/>
            <person name="Zwiers L.-H."/>
            <person name="Turgeon B."/>
            <person name="Goodwin S."/>
            <person name="Spatafora J."/>
            <person name="Crous P."/>
            <person name="Grigoriev I."/>
        </authorList>
    </citation>
    <scope>NUCLEOTIDE SEQUENCE</scope>
    <source>
        <strain evidence="14">CBS 133067</strain>
    </source>
</reference>
<comment type="caution">
    <text evidence="14">The sequence shown here is derived from an EMBL/GenBank/DDBJ whole genome shotgun (WGS) entry which is preliminary data.</text>
</comment>
<evidence type="ECO:0000313" key="15">
    <source>
        <dbReference type="Proteomes" id="UP000799772"/>
    </source>
</evidence>
<dbReference type="InterPro" id="IPR050629">
    <property type="entry name" value="STE20/SPS1-PAK"/>
</dbReference>
<evidence type="ECO:0000256" key="7">
    <source>
        <dbReference type="ARBA" id="ARBA00022840"/>
    </source>
</evidence>
<dbReference type="InterPro" id="IPR000719">
    <property type="entry name" value="Prot_kinase_dom"/>
</dbReference>
<dbReference type="GO" id="GO:0004674">
    <property type="term" value="F:protein serine/threonine kinase activity"/>
    <property type="evidence" value="ECO:0007669"/>
    <property type="project" value="UniProtKB-KW"/>
</dbReference>
<proteinExistence type="inferred from homology"/>
<evidence type="ECO:0000259" key="13">
    <source>
        <dbReference type="PROSITE" id="PS50011"/>
    </source>
</evidence>
<dbReference type="EMBL" id="ML978129">
    <property type="protein sequence ID" value="KAF2096653.1"/>
    <property type="molecule type" value="Genomic_DNA"/>
</dbReference>